<proteinExistence type="predicted"/>
<dbReference type="Proteomes" id="UP000186819">
    <property type="component" value="Unassembled WGS sequence"/>
</dbReference>
<dbReference type="AlphaFoldDB" id="A0A1N6X252"/>
<organism evidence="1 2">
    <name type="scientific">Aromatoleum tolulyticum</name>
    <dbReference type="NCBI Taxonomy" id="34027"/>
    <lineage>
        <taxon>Bacteria</taxon>
        <taxon>Pseudomonadati</taxon>
        <taxon>Pseudomonadota</taxon>
        <taxon>Betaproteobacteria</taxon>
        <taxon>Rhodocyclales</taxon>
        <taxon>Rhodocyclaceae</taxon>
        <taxon>Aromatoleum</taxon>
    </lineage>
</organism>
<keyword evidence="2" id="KW-1185">Reference proteome</keyword>
<evidence type="ECO:0000313" key="2">
    <source>
        <dbReference type="Proteomes" id="UP000186819"/>
    </source>
</evidence>
<evidence type="ECO:0000313" key="1">
    <source>
        <dbReference type="EMBL" id="SIQ96422.1"/>
    </source>
</evidence>
<accession>A0A1N6X252</accession>
<dbReference type="Pfam" id="PF07030">
    <property type="entry name" value="Phage_Mu_Gp36"/>
    <property type="match status" value="1"/>
</dbReference>
<dbReference type="STRING" id="34027.SAMN05421829_108163"/>
<gene>
    <name evidence="1" type="ORF">SAMN05421829_108163</name>
</gene>
<sequence>MTYATVADLVTRFGEAELIDLTDRADPPAGVVDTAVADGAIADAVGEIDTYLGVRYALPVSPLPALLVMVTCDIARYRLHGTRVTDEVRARYDDALRWLKDVALGRALLPGATAAANGTTTAALAEVVQAGRKVFGGGLQ</sequence>
<dbReference type="EMBL" id="FTMD01000008">
    <property type="protein sequence ID" value="SIQ96422.1"/>
    <property type="molecule type" value="Genomic_DNA"/>
</dbReference>
<dbReference type="RefSeq" id="WP_076602650.1">
    <property type="nucleotide sequence ID" value="NZ_FTMD01000008.1"/>
</dbReference>
<protein>
    <submittedName>
        <fullName evidence="1">Mu-like prophage protein gp36</fullName>
    </submittedName>
</protein>
<dbReference type="OrthoDB" id="9812088at2"/>
<reference evidence="2" key="1">
    <citation type="submission" date="2017-01" db="EMBL/GenBank/DDBJ databases">
        <authorList>
            <person name="Varghese N."/>
            <person name="Submissions S."/>
        </authorList>
    </citation>
    <scope>NUCLEOTIDE SEQUENCE [LARGE SCALE GENOMIC DNA]</scope>
    <source>
        <strain evidence="2">ATCC 51758</strain>
    </source>
</reference>
<name>A0A1N6X252_9RHOO</name>
<dbReference type="InterPro" id="IPR009752">
    <property type="entry name" value="Phage_Mu_GpJ"/>
</dbReference>